<dbReference type="InterPro" id="IPR027477">
    <property type="entry name" value="Succ_DH/fumarate_Rdtase_cat_sf"/>
</dbReference>
<dbReference type="KEGG" id="bbrx:BRETT_001235"/>
<dbReference type="InterPro" id="IPR003953">
    <property type="entry name" value="FAD-dep_OxRdtase_2_FAD-bd"/>
</dbReference>
<dbReference type="EC" id="1.3.1.6" evidence="4"/>
<dbReference type="Pfam" id="PF00890">
    <property type="entry name" value="FAD_binding_2"/>
    <property type="match status" value="1"/>
</dbReference>
<dbReference type="GeneID" id="64573160"/>
<evidence type="ECO:0000259" key="5">
    <source>
        <dbReference type="Pfam" id="PF00890"/>
    </source>
</evidence>
<dbReference type="RefSeq" id="XP_041138004.1">
    <property type="nucleotide sequence ID" value="XM_041279790.1"/>
</dbReference>
<dbReference type="SUPFAM" id="SSF56425">
    <property type="entry name" value="Succinate dehydrogenase/fumarate reductase flavoprotein, catalytic domain"/>
    <property type="match status" value="1"/>
</dbReference>
<dbReference type="GO" id="GO:0016156">
    <property type="term" value="F:fumarate reductase (NADH) activity"/>
    <property type="evidence" value="ECO:0007669"/>
    <property type="project" value="UniProtKB-EC"/>
</dbReference>
<evidence type="ECO:0000256" key="2">
    <source>
        <dbReference type="ARBA" id="ARBA00022827"/>
    </source>
</evidence>
<proteinExistence type="inferred from homology"/>
<comment type="catalytic activity">
    <reaction evidence="4">
        <text>succinate + NAD(+) = fumarate + NADH + H(+)</text>
        <dbReference type="Rhea" id="RHEA:18281"/>
        <dbReference type="ChEBI" id="CHEBI:15378"/>
        <dbReference type="ChEBI" id="CHEBI:29806"/>
        <dbReference type="ChEBI" id="CHEBI:30031"/>
        <dbReference type="ChEBI" id="CHEBI:57540"/>
        <dbReference type="ChEBI" id="CHEBI:57945"/>
        <dbReference type="EC" id="1.3.1.6"/>
    </reaction>
</comment>
<dbReference type="Gene3D" id="3.90.700.10">
    <property type="entry name" value="Succinate dehydrogenase/fumarate reductase flavoprotein, catalytic domain"/>
    <property type="match status" value="1"/>
</dbReference>
<evidence type="ECO:0000313" key="6">
    <source>
        <dbReference type="EMBL" id="QOU21511.1"/>
    </source>
</evidence>
<dbReference type="InterPro" id="IPR036188">
    <property type="entry name" value="FAD/NAD-bd_sf"/>
</dbReference>
<comment type="function">
    <text evidence="4">Irreversibly catalyzes the reduction of fumarate to succinate.</text>
</comment>
<dbReference type="InterPro" id="IPR010960">
    <property type="entry name" value="Flavocytochrome_c"/>
</dbReference>
<evidence type="ECO:0000256" key="4">
    <source>
        <dbReference type="RuleBase" id="RU366062"/>
    </source>
</evidence>
<dbReference type="SUPFAM" id="SSF51905">
    <property type="entry name" value="FAD/NAD(P)-binding domain"/>
    <property type="match status" value="1"/>
</dbReference>
<comment type="similarity">
    <text evidence="4">Belongs to the FAD-dependent oxidoreductase 2 family. FRD/SDH subfamily.</text>
</comment>
<feature type="domain" description="FAD-dependent oxidoreductase 2 FAD-binding" evidence="5">
    <location>
        <begin position="10"/>
        <end position="457"/>
    </location>
</feature>
<accession>A0A871RGA9</accession>
<comment type="cofactor">
    <cofactor evidence="4">
        <name>FAD</name>
        <dbReference type="ChEBI" id="CHEBI:57692"/>
    </cofactor>
    <text evidence="4">Binds 1 FAD per monomer.</text>
</comment>
<evidence type="ECO:0000256" key="3">
    <source>
        <dbReference type="ARBA" id="ARBA00023002"/>
    </source>
</evidence>
<keyword evidence="1 4" id="KW-0285">Flavoprotein</keyword>
<dbReference type="InterPro" id="IPR050315">
    <property type="entry name" value="FAD-oxidoreductase_2"/>
</dbReference>
<dbReference type="EMBL" id="CP063136">
    <property type="protein sequence ID" value="QOU21511.1"/>
    <property type="molecule type" value="Genomic_DNA"/>
</dbReference>
<protein>
    <recommendedName>
        <fullName evidence="4">Fumarate reductase</fullName>
        <ecNumber evidence="4">1.3.1.6</ecNumber>
    </recommendedName>
</protein>
<reference evidence="6" key="1">
    <citation type="submission" date="2020-10" db="EMBL/GenBank/DDBJ databases">
        <authorList>
            <person name="Palmer J.M."/>
        </authorList>
    </citation>
    <scope>NUCLEOTIDE SEQUENCE</scope>
    <source>
        <strain evidence="6">UCD 2041</strain>
    </source>
</reference>
<gene>
    <name evidence="6" type="ORF">BRETT_001235</name>
</gene>
<evidence type="ECO:0000313" key="7">
    <source>
        <dbReference type="Proteomes" id="UP000663131"/>
    </source>
</evidence>
<dbReference type="Gene3D" id="3.50.50.60">
    <property type="entry name" value="FAD/NAD(P)-binding domain"/>
    <property type="match status" value="1"/>
</dbReference>
<reference evidence="6" key="2">
    <citation type="journal article" name="BMC Genomics">
        <title>New genome assemblies reveal patterns of domestication and adaptation across Brettanomyces (Dekkera) species.</title>
        <authorList>
            <person name="Roach M.J."/>
            <person name="Borneman A.R."/>
        </authorList>
    </citation>
    <scope>NUCLEOTIDE SEQUENCE</scope>
    <source>
        <strain evidence="6">UCD 2041</strain>
    </source>
</reference>
<dbReference type="PANTHER" id="PTHR43400">
    <property type="entry name" value="FUMARATE REDUCTASE"/>
    <property type="match status" value="1"/>
</dbReference>
<sequence>MSARTLSKRVIVVGSGLAGLSAAHSVIQNGGKVVLLEMMPKYGGNSIKASSGINGAPTRFQPLPDDMFYSDTVKSSGVIYQNSNPQMKKDREELMKTLVDKSQSAVYWLTDHFGIDLSAVTQLGGHSRPRTHRGTGKLPPGFAIVSALWKKLQEEYAERAVLKTHCRVTKLLTAETGVVGVEYEDLDTKEKFKLYGPVVFTVGGFAGDTTGLVNKYRPDLASYPSTNTARPQSIGLLKAIGGQLLDMESIQVHPTGFVSLEDPYARNKFLAAELLRGEGGILLNDKGDRFASEMLRRDQVTEAVLKNCAEDANDKIRQWKVWLVLDEGSTSKIGNNIGFYQFKKLLAKKTIGEWSKEIPNIKQSVIRYAKFAQQKKDTDFGRTNFGRWSLKPEDVSDETVIVAGRVTPVLHFTMGGIKINTDAQFLDVDNKPINGIWGAGEITAGVHSSNRLGGSSLLECVVFGRIAGQHANHSLKSHI</sequence>
<dbReference type="NCBIfam" id="TIGR01813">
    <property type="entry name" value="flavo_cyto_c"/>
    <property type="match status" value="1"/>
</dbReference>
<keyword evidence="3 4" id="KW-0560">Oxidoreductase</keyword>
<dbReference type="AlphaFoldDB" id="A0A871RGA9"/>
<keyword evidence="2 4" id="KW-0274">FAD</keyword>
<dbReference type="PANTHER" id="PTHR43400:SF12">
    <property type="entry name" value="FUMARATE REDUCTASE"/>
    <property type="match status" value="1"/>
</dbReference>
<organism evidence="6 7">
    <name type="scientific">Dekkera bruxellensis</name>
    <name type="common">Brettanomyces custersii</name>
    <dbReference type="NCBI Taxonomy" id="5007"/>
    <lineage>
        <taxon>Eukaryota</taxon>
        <taxon>Fungi</taxon>
        <taxon>Dikarya</taxon>
        <taxon>Ascomycota</taxon>
        <taxon>Saccharomycotina</taxon>
        <taxon>Pichiomycetes</taxon>
        <taxon>Pichiales</taxon>
        <taxon>Pichiaceae</taxon>
        <taxon>Brettanomyces</taxon>
    </lineage>
</organism>
<dbReference type="GO" id="GO:0010181">
    <property type="term" value="F:FMN binding"/>
    <property type="evidence" value="ECO:0007669"/>
    <property type="project" value="InterPro"/>
</dbReference>
<dbReference type="Proteomes" id="UP000663131">
    <property type="component" value="Chromosome 8"/>
</dbReference>
<name>A0A871RGA9_DEKBR</name>
<dbReference type="OrthoDB" id="10254877at2759"/>
<evidence type="ECO:0000256" key="1">
    <source>
        <dbReference type="ARBA" id="ARBA00022630"/>
    </source>
</evidence>